<dbReference type="EMBL" id="UINC01158041">
    <property type="protein sequence ID" value="SVD55363.1"/>
    <property type="molecule type" value="Genomic_DNA"/>
</dbReference>
<reference evidence="1" key="1">
    <citation type="submission" date="2018-05" db="EMBL/GenBank/DDBJ databases">
        <authorList>
            <person name="Lanie J.A."/>
            <person name="Ng W.-L."/>
            <person name="Kazmierczak K.M."/>
            <person name="Andrzejewski T.M."/>
            <person name="Davidsen T.M."/>
            <person name="Wayne K.J."/>
            <person name="Tettelin H."/>
            <person name="Glass J.I."/>
            <person name="Rusch D."/>
            <person name="Podicherti R."/>
            <person name="Tsui H.-C.T."/>
            <person name="Winkler M.E."/>
        </authorList>
    </citation>
    <scope>NUCLEOTIDE SEQUENCE</scope>
</reference>
<dbReference type="AlphaFoldDB" id="A0A382W971"/>
<organism evidence="1">
    <name type="scientific">marine metagenome</name>
    <dbReference type="NCBI Taxonomy" id="408172"/>
    <lineage>
        <taxon>unclassified sequences</taxon>
        <taxon>metagenomes</taxon>
        <taxon>ecological metagenomes</taxon>
    </lineage>
</organism>
<protein>
    <submittedName>
        <fullName evidence="1">Uncharacterized protein</fullName>
    </submittedName>
</protein>
<gene>
    <name evidence="1" type="ORF">METZ01_LOCUS408217</name>
</gene>
<feature type="non-terminal residue" evidence="1">
    <location>
        <position position="142"/>
    </location>
</feature>
<evidence type="ECO:0000313" key="1">
    <source>
        <dbReference type="EMBL" id="SVD55363.1"/>
    </source>
</evidence>
<accession>A0A382W971</accession>
<sequence length="142" mass="17126">MHKNFRRVYNKDEQLPHYDIEKYKLRPKEHVNYDLPYTGYKGVVWTPLDLPYLDIDLDKLWDLWDRVNKSEVKGVASPWFDNNPEDLNSSRHTEFDKTLPEVNDHDYRNLIVNSAEGSYHSADIKGEWKEFMYDEFPDVVEW</sequence>
<proteinExistence type="predicted"/>
<name>A0A382W971_9ZZZZ</name>